<evidence type="ECO:0000313" key="3">
    <source>
        <dbReference type="Proteomes" id="UP000030669"/>
    </source>
</evidence>
<organism evidence="2 3">
    <name type="scientific">Gloeophyllum trabeum (strain ATCC 11539 / FP-39264 / Madison 617)</name>
    <name type="common">Brown rot fungus</name>
    <dbReference type="NCBI Taxonomy" id="670483"/>
    <lineage>
        <taxon>Eukaryota</taxon>
        <taxon>Fungi</taxon>
        <taxon>Dikarya</taxon>
        <taxon>Basidiomycota</taxon>
        <taxon>Agaricomycotina</taxon>
        <taxon>Agaricomycetes</taxon>
        <taxon>Gloeophyllales</taxon>
        <taxon>Gloeophyllaceae</taxon>
        <taxon>Gloeophyllum</taxon>
    </lineage>
</organism>
<feature type="region of interest" description="Disordered" evidence="1">
    <location>
        <begin position="69"/>
        <end position="89"/>
    </location>
</feature>
<dbReference type="HOGENOM" id="CLU_066902_0_0_1"/>
<name>S7RWR6_GLOTA</name>
<reference evidence="2 3" key="1">
    <citation type="journal article" date="2012" name="Science">
        <title>The Paleozoic origin of enzymatic lignin decomposition reconstructed from 31 fungal genomes.</title>
        <authorList>
            <person name="Floudas D."/>
            <person name="Binder M."/>
            <person name="Riley R."/>
            <person name="Barry K."/>
            <person name="Blanchette R.A."/>
            <person name="Henrissat B."/>
            <person name="Martinez A.T."/>
            <person name="Otillar R."/>
            <person name="Spatafora J.W."/>
            <person name="Yadav J.S."/>
            <person name="Aerts A."/>
            <person name="Benoit I."/>
            <person name="Boyd A."/>
            <person name="Carlson A."/>
            <person name="Copeland A."/>
            <person name="Coutinho P.M."/>
            <person name="de Vries R.P."/>
            <person name="Ferreira P."/>
            <person name="Findley K."/>
            <person name="Foster B."/>
            <person name="Gaskell J."/>
            <person name="Glotzer D."/>
            <person name="Gorecki P."/>
            <person name="Heitman J."/>
            <person name="Hesse C."/>
            <person name="Hori C."/>
            <person name="Igarashi K."/>
            <person name="Jurgens J.A."/>
            <person name="Kallen N."/>
            <person name="Kersten P."/>
            <person name="Kohler A."/>
            <person name="Kuees U."/>
            <person name="Kumar T.K.A."/>
            <person name="Kuo A."/>
            <person name="LaButti K."/>
            <person name="Larrondo L.F."/>
            <person name="Lindquist E."/>
            <person name="Ling A."/>
            <person name="Lombard V."/>
            <person name="Lucas S."/>
            <person name="Lundell T."/>
            <person name="Martin R."/>
            <person name="McLaughlin D.J."/>
            <person name="Morgenstern I."/>
            <person name="Morin E."/>
            <person name="Murat C."/>
            <person name="Nagy L.G."/>
            <person name="Nolan M."/>
            <person name="Ohm R.A."/>
            <person name="Patyshakuliyeva A."/>
            <person name="Rokas A."/>
            <person name="Ruiz-Duenas F.J."/>
            <person name="Sabat G."/>
            <person name="Salamov A."/>
            <person name="Samejima M."/>
            <person name="Schmutz J."/>
            <person name="Slot J.C."/>
            <person name="St John F."/>
            <person name="Stenlid J."/>
            <person name="Sun H."/>
            <person name="Sun S."/>
            <person name="Syed K."/>
            <person name="Tsang A."/>
            <person name="Wiebenga A."/>
            <person name="Young D."/>
            <person name="Pisabarro A."/>
            <person name="Eastwood D.C."/>
            <person name="Martin F."/>
            <person name="Cullen D."/>
            <person name="Grigoriev I.V."/>
            <person name="Hibbett D.S."/>
        </authorList>
    </citation>
    <scope>NUCLEOTIDE SEQUENCE [LARGE SCALE GENOMIC DNA]</scope>
    <source>
        <strain evidence="2 3">ATCC 11539</strain>
    </source>
</reference>
<dbReference type="AlphaFoldDB" id="S7RWR6"/>
<dbReference type="EMBL" id="KB469298">
    <property type="protein sequence ID" value="EPQ57799.1"/>
    <property type="molecule type" value="Genomic_DNA"/>
</dbReference>
<dbReference type="RefSeq" id="XP_007863156.1">
    <property type="nucleotide sequence ID" value="XM_007864965.1"/>
</dbReference>
<sequence length="275" mass="31653">MLKNLLDSAELELGYETEEEEVDKEEVDDSEIDWDSFSATSIETKAEDNRIEVIPDFVMARLIVAQLKPTETEDNTQSHAGPPEVDSKREIATQQEADPDLEAKTPHLAGAHILYDGRLLMQRTIFLMEEDKRGPSRKNYHPSHRQELAHECDNYLRQAEKKLLLYMFIYFYLVDDHAVSMVCRSVSGAFWHWTEFHRSKIPLHSFPTTNAALSVASILSEKKKYQNFCAKWDDQPVFEVGTKESDAALTGMMKIVFTNIKKYSPRKREGATLLY</sequence>
<proteinExistence type="predicted"/>
<accession>S7RWR6</accession>
<dbReference type="KEGG" id="gtr:GLOTRDRAFT_126289"/>
<protein>
    <submittedName>
        <fullName evidence="2">Uncharacterized protein</fullName>
    </submittedName>
</protein>
<feature type="region of interest" description="Disordered" evidence="1">
    <location>
        <begin position="1"/>
        <end position="32"/>
    </location>
</feature>
<dbReference type="GeneID" id="19301372"/>
<dbReference type="eggNOG" id="ENOG502T115">
    <property type="taxonomic scope" value="Eukaryota"/>
</dbReference>
<feature type="compositionally biased region" description="Acidic residues" evidence="1">
    <location>
        <begin position="9"/>
        <end position="32"/>
    </location>
</feature>
<evidence type="ECO:0000313" key="2">
    <source>
        <dbReference type="EMBL" id="EPQ57799.1"/>
    </source>
</evidence>
<gene>
    <name evidence="2" type="ORF">GLOTRDRAFT_126289</name>
</gene>
<dbReference type="Proteomes" id="UP000030669">
    <property type="component" value="Unassembled WGS sequence"/>
</dbReference>
<evidence type="ECO:0000256" key="1">
    <source>
        <dbReference type="SAM" id="MobiDB-lite"/>
    </source>
</evidence>
<dbReference type="OrthoDB" id="10615990at2759"/>
<keyword evidence="3" id="KW-1185">Reference proteome</keyword>